<dbReference type="AlphaFoldDB" id="A0A1Y1YVV2"/>
<dbReference type="Proteomes" id="UP000193144">
    <property type="component" value="Unassembled WGS sequence"/>
</dbReference>
<proteinExistence type="predicted"/>
<gene>
    <name evidence="2" type="ORF">BCR34DRAFT_89462</name>
</gene>
<name>A0A1Y1YVV2_9PLEO</name>
<keyword evidence="3" id="KW-1185">Reference proteome</keyword>
<feature type="chain" id="PRO_5012711357" evidence="1">
    <location>
        <begin position="21"/>
        <end position="249"/>
    </location>
</feature>
<dbReference type="EMBL" id="MCFA01000162">
    <property type="protein sequence ID" value="ORY02066.1"/>
    <property type="molecule type" value="Genomic_DNA"/>
</dbReference>
<evidence type="ECO:0000313" key="3">
    <source>
        <dbReference type="Proteomes" id="UP000193144"/>
    </source>
</evidence>
<organism evidence="2 3">
    <name type="scientific">Clohesyomyces aquaticus</name>
    <dbReference type="NCBI Taxonomy" id="1231657"/>
    <lineage>
        <taxon>Eukaryota</taxon>
        <taxon>Fungi</taxon>
        <taxon>Dikarya</taxon>
        <taxon>Ascomycota</taxon>
        <taxon>Pezizomycotina</taxon>
        <taxon>Dothideomycetes</taxon>
        <taxon>Pleosporomycetidae</taxon>
        <taxon>Pleosporales</taxon>
        <taxon>Lindgomycetaceae</taxon>
        <taxon>Clohesyomyces</taxon>
    </lineage>
</organism>
<feature type="signal peptide" evidence="1">
    <location>
        <begin position="1"/>
        <end position="20"/>
    </location>
</feature>
<reference evidence="2 3" key="1">
    <citation type="submission" date="2016-07" db="EMBL/GenBank/DDBJ databases">
        <title>Pervasive Adenine N6-methylation of Active Genes in Fungi.</title>
        <authorList>
            <consortium name="DOE Joint Genome Institute"/>
            <person name="Mondo S.J."/>
            <person name="Dannebaum R.O."/>
            <person name="Kuo R.C."/>
            <person name="Labutti K."/>
            <person name="Haridas S."/>
            <person name="Kuo A."/>
            <person name="Salamov A."/>
            <person name="Ahrendt S.R."/>
            <person name="Lipzen A."/>
            <person name="Sullivan W."/>
            <person name="Andreopoulos W.B."/>
            <person name="Clum A."/>
            <person name="Lindquist E."/>
            <person name="Daum C."/>
            <person name="Ramamoorthy G.K."/>
            <person name="Gryganskyi A."/>
            <person name="Culley D."/>
            <person name="Magnuson J.K."/>
            <person name="James T.Y."/>
            <person name="O'Malley M.A."/>
            <person name="Stajich J.E."/>
            <person name="Spatafora J.W."/>
            <person name="Visel A."/>
            <person name="Grigoriev I.V."/>
        </authorList>
    </citation>
    <scope>NUCLEOTIDE SEQUENCE [LARGE SCALE GENOMIC DNA]</scope>
    <source>
        <strain evidence="2 3">CBS 115471</strain>
    </source>
</reference>
<accession>A0A1Y1YVV2</accession>
<evidence type="ECO:0000256" key="1">
    <source>
        <dbReference type="SAM" id="SignalP"/>
    </source>
</evidence>
<protein>
    <submittedName>
        <fullName evidence="2">Uncharacterized protein</fullName>
    </submittedName>
</protein>
<comment type="caution">
    <text evidence="2">The sequence shown here is derived from an EMBL/GenBank/DDBJ whole genome shotgun (WGS) entry which is preliminary data.</text>
</comment>
<sequence>MAKIAAFVAVLATLLSTTTALPEDDKHPHPPTPVPSCPCYTATAYIGDEKCPPFKPSKPCIVPMCALLTTTTIPGPNTHCPKSTPTTTSLLPCVTACRTGCEIFTTTETYTSSCLPPSTHSPLPPPRSSLPFTIILPIPTAITDPPPPSTPIIAPPYQPTPPPYPITKRNEPSRSCYTSTVTKPYRCPAEGCIPAECIVRSTTTVPFPWTKSCTATPTVTVPRRCDSNCGVGGGCATKWVTVTEAPWAG</sequence>
<evidence type="ECO:0000313" key="2">
    <source>
        <dbReference type="EMBL" id="ORY02066.1"/>
    </source>
</evidence>
<dbReference type="OrthoDB" id="3795582at2759"/>
<keyword evidence="1" id="KW-0732">Signal</keyword>